<proteinExistence type="predicted"/>
<dbReference type="EMBL" id="JAMQOS010000003">
    <property type="protein sequence ID" value="MDS0282497.1"/>
    <property type="molecule type" value="Genomic_DNA"/>
</dbReference>
<protein>
    <recommendedName>
        <fullName evidence="1">Halobacterial output domain-containing protein</fullName>
    </recommendedName>
</protein>
<sequence>MRHATNRTENWTPDSASLAVDIVTAVADRAGADPLDLPPLHDAVDLECLAEYLEYDQDGRDIVFPYAGYSVTLTAAGAVAVVPLSAATSPAAIAAALADSTVPDPARGWQWEPFGGYHATRYDRGDGERTLVYGDRDAGAWIESDEAVPVEA</sequence>
<organism evidence="2 3">
    <name type="scientific">Haloarcula onubensis</name>
    <dbReference type="NCBI Taxonomy" id="2950539"/>
    <lineage>
        <taxon>Archaea</taxon>
        <taxon>Methanobacteriati</taxon>
        <taxon>Methanobacteriota</taxon>
        <taxon>Stenosarchaea group</taxon>
        <taxon>Halobacteria</taxon>
        <taxon>Halobacteriales</taxon>
        <taxon>Haloarculaceae</taxon>
        <taxon>Haloarcula</taxon>
    </lineage>
</organism>
<evidence type="ECO:0000313" key="3">
    <source>
        <dbReference type="Proteomes" id="UP001268864"/>
    </source>
</evidence>
<accession>A0ABU2FQB3</accession>
<evidence type="ECO:0000259" key="1">
    <source>
        <dbReference type="Pfam" id="PF18545"/>
    </source>
</evidence>
<dbReference type="InterPro" id="IPR040624">
    <property type="entry name" value="HalOD1"/>
</dbReference>
<reference evidence="2 3" key="1">
    <citation type="submission" date="2022-06" db="EMBL/GenBank/DDBJ databases">
        <title>Halomicroarcula sp. a new haloarchaeum isolate from saline soil.</title>
        <authorList>
            <person name="Strakova D."/>
            <person name="Galisteo C."/>
            <person name="Sanchez-Porro C."/>
            <person name="Ventosa A."/>
        </authorList>
    </citation>
    <scope>NUCLEOTIDE SEQUENCE [LARGE SCALE GENOMIC DNA]</scope>
    <source>
        <strain evidence="2 3">S3CR25-11</strain>
    </source>
</reference>
<feature type="domain" description="Halobacterial output" evidence="1">
    <location>
        <begin position="15"/>
        <end position="83"/>
    </location>
</feature>
<gene>
    <name evidence="2" type="ORF">NDI86_10210</name>
</gene>
<dbReference type="Pfam" id="PF18545">
    <property type="entry name" value="HalOD1"/>
    <property type="match status" value="1"/>
</dbReference>
<dbReference type="Proteomes" id="UP001268864">
    <property type="component" value="Unassembled WGS sequence"/>
</dbReference>
<comment type="caution">
    <text evidence="2">The sequence shown here is derived from an EMBL/GenBank/DDBJ whole genome shotgun (WGS) entry which is preliminary data.</text>
</comment>
<keyword evidence="3" id="KW-1185">Reference proteome</keyword>
<name>A0ABU2FQB3_9EURY</name>
<dbReference type="RefSeq" id="WP_310900327.1">
    <property type="nucleotide sequence ID" value="NZ_JAMQOS010000003.1"/>
</dbReference>
<evidence type="ECO:0000313" key="2">
    <source>
        <dbReference type="EMBL" id="MDS0282497.1"/>
    </source>
</evidence>